<evidence type="ECO:0000256" key="1">
    <source>
        <dbReference type="SAM" id="SignalP"/>
    </source>
</evidence>
<keyword evidence="1" id="KW-0732">Signal</keyword>
<name>A0A9N8DHQ4_9STRA</name>
<evidence type="ECO:0000313" key="2">
    <source>
        <dbReference type="EMBL" id="CAB9502326.1"/>
    </source>
</evidence>
<dbReference type="EMBL" id="CAICTM010000132">
    <property type="protein sequence ID" value="CAB9502326.1"/>
    <property type="molecule type" value="Genomic_DNA"/>
</dbReference>
<dbReference type="Proteomes" id="UP001153069">
    <property type="component" value="Unassembled WGS sequence"/>
</dbReference>
<sequence>MKLQKFSFQPAWKCVVLLLLLLPFLAKGGMFRTRSHDPEEESSTPLNARQPFAFLVSGGGFRTTTIGMSMARALSQAFEEVGNKSWEDVTHVGCNSGGNWFLVPFVYNPSFFAEITQKTDKHFFFGLFTMGQDYKPLKHMVREMGQNYSQSASAEADLEEESETLKCHLGTSSFDMGDLISLGVKMLNVVDFGSAITDWRKYTDDILRPLVPNVDSLTYRAPRKALPHATLIQQLALQPDAWVDRPEGGTNNQRVYNPGAYSTYPYDPINQPFSHVSKSQSATGDVVDGFFSPLFGDSFVLQGVKDKNGAGSKRQVEVRFPPESRTLVGQVSSLSSAAMGALGSPTLMRIALGELIGSVKRCLPTLCTEELAALAPFLKGDLTAYEFVEILLREINTGRDVPEIVEDVLDCLPNGLEGVAPAMPVEPTHGSSEPPWTPTFRGIDGGYIENSVIHSTLGTFIQSCEVGDASLLCEEKTIDIVLVDDGFLHAFGTECFFDNSGIDNRCRPAGERMKRHVFWDIPSLQIFQERFPTNWTQYTKRRCWTPEYSTAAVQVQSIISYIQEKFKGSRWTSGTFNTVDNEAFGVKAGYKVRLLIFEINSPITLNPILVPPAEAKATFTGFYSKIVEEQADGMLPVITKWLKGEI</sequence>
<reference evidence="2" key="1">
    <citation type="submission" date="2020-06" db="EMBL/GenBank/DDBJ databases">
        <authorList>
            <consortium name="Plant Systems Biology data submission"/>
        </authorList>
    </citation>
    <scope>NUCLEOTIDE SEQUENCE</scope>
    <source>
        <strain evidence="2">D6</strain>
    </source>
</reference>
<gene>
    <name evidence="2" type="ORF">SEMRO_133_G063110.1</name>
</gene>
<keyword evidence="3" id="KW-1185">Reference proteome</keyword>
<accession>A0A9N8DHQ4</accession>
<evidence type="ECO:0000313" key="3">
    <source>
        <dbReference type="Proteomes" id="UP001153069"/>
    </source>
</evidence>
<protein>
    <recommendedName>
        <fullName evidence="4">PNPLA domain-containing protein</fullName>
    </recommendedName>
</protein>
<dbReference type="AlphaFoldDB" id="A0A9N8DHQ4"/>
<feature type="signal peptide" evidence="1">
    <location>
        <begin position="1"/>
        <end position="28"/>
    </location>
</feature>
<organism evidence="2 3">
    <name type="scientific">Seminavis robusta</name>
    <dbReference type="NCBI Taxonomy" id="568900"/>
    <lineage>
        <taxon>Eukaryota</taxon>
        <taxon>Sar</taxon>
        <taxon>Stramenopiles</taxon>
        <taxon>Ochrophyta</taxon>
        <taxon>Bacillariophyta</taxon>
        <taxon>Bacillariophyceae</taxon>
        <taxon>Bacillariophycidae</taxon>
        <taxon>Naviculales</taxon>
        <taxon>Naviculaceae</taxon>
        <taxon>Seminavis</taxon>
    </lineage>
</organism>
<evidence type="ECO:0008006" key="4">
    <source>
        <dbReference type="Google" id="ProtNLM"/>
    </source>
</evidence>
<feature type="chain" id="PRO_5040420575" description="PNPLA domain-containing protein" evidence="1">
    <location>
        <begin position="29"/>
        <end position="646"/>
    </location>
</feature>
<comment type="caution">
    <text evidence="2">The sequence shown here is derived from an EMBL/GenBank/DDBJ whole genome shotgun (WGS) entry which is preliminary data.</text>
</comment>
<proteinExistence type="predicted"/>
<dbReference type="Gene3D" id="3.40.1090.10">
    <property type="entry name" value="Cytosolic phospholipase A2 catalytic domain"/>
    <property type="match status" value="1"/>
</dbReference>